<comment type="function">
    <text evidence="1 11">Catalyzes the condensation of (S)-aspartate-beta-semialdehyde [(S)-ASA] and pyruvate to 4-hydroxy-tetrahydrodipicolinate (HTPA).</text>
</comment>
<comment type="caution">
    <text evidence="15">The sequence shown here is derived from an EMBL/GenBank/DDBJ whole genome shotgun (WGS) entry which is preliminary data.</text>
</comment>
<dbReference type="PIRSF" id="PIRSF001365">
    <property type="entry name" value="DHDPS"/>
    <property type="match status" value="1"/>
</dbReference>
<protein>
    <recommendedName>
        <fullName evidence="3 11">4-hydroxy-tetrahydrodipicolinate synthase</fullName>
        <shortName evidence="11">HTPA synthase</shortName>
        <ecNumber evidence="3 11">4.3.3.7</ecNumber>
    </recommendedName>
</protein>
<dbReference type="InterPro" id="IPR020625">
    <property type="entry name" value="Schiff_base-form_aldolases_AS"/>
</dbReference>
<evidence type="ECO:0000313" key="16">
    <source>
        <dbReference type="Proteomes" id="UP000185744"/>
    </source>
</evidence>
<feature type="site" description="L-lysine inhibitor binding" evidence="14">
    <location>
        <position position="85"/>
    </location>
</feature>
<dbReference type="EMBL" id="MSDW01000001">
    <property type="protein sequence ID" value="OKY77597.1"/>
    <property type="molecule type" value="Genomic_DNA"/>
</dbReference>
<dbReference type="InterPro" id="IPR013785">
    <property type="entry name" value="Aldolase_TIM"/>
</dbReference>
<dbReference type="GO" id="GO:0019877">
    <property type="term" value="P:diaminopimelate biosynthetic process"/>
    <property type="evidence" value="ECO:0007669"/>
    <property type="project" value="UniProtKB-UniRule"/>
</dbReference>
<evidence type="ECO:0000256" key="11">
    <source>
        <dbReference type="HAMAP-Rule" id="MF_00418"/>
    </source>
</evidence>
<feature type="site" description="L-lysine inhibitor binding" evidence="14">
    <location>
        <position position="81"/>
    </location>
</feature>
<keyword evidence="4 11" id="KW-0963">Cytoplasm</keyword>
<evidence type="ECO:0000256" key="5">
    <source>
        <dbReference type="ARBA" id="ARBA00022605"/>
    </source>
</evidence>
<name>A0A1Q6DTC5_METT1</name>
<dbReference type="Gene3D" id="3.20.20.70">
    <property type="entry name" value="Aldolase class I"/>
    <property type="match status" value="1"/>
</dbReference>
<evidence type="ECO:0000313" key="15">
    <source>
        <dbReference type="EMBL" id="OKY77597.1"/>
    </source>
</evidence>
<feature type="site" description="Part of a proton relay during catalysis" evidence="14">
    <location>
        <position position="107"/>
    </location>
</feature>
<dbReference type="UniPathway" id="UPA00034">
    <property type="reaction ID" value="UER00017"/>
</dbReference>
<dbReference type="GO" id="GO:0008840">
    <property type="term" value="F:4-hydroxy-tetrahydrodipicolinate synthase activity"/>
    <property type="evidence" value="ECO:0007669"/>
    <property type="project" value="UniProtKB-UniRule"/>
</dbReference>
<feature type="binding site" evidence="11 13">
    <location>
        <position position="204"/>
    </location>
    <ligand>
        <name>pyruvate</name>
        <dbReference type="ChEBI" id="CHEBI:15361"/>
    </ligand>
</feature>
<dbReference type="Proteomes" id="UP000185744">
    <property type="component" value="Unassembled WGS sequence"/>
</dbReference>
<comment type="subunit">
    <text evidence="11">Homotetramer; dimer of dimers.</text>
</comment>
<evidence type="ECO:0000256" key="7">
    <source>
        <dbReference type="ARBA" id="ARBA00023154"/>
    </source>
</evidence>
<evidence type="ECO:0000256" key="9">
    <source>
        <dbReference type="ARBA" id="ARBA00023270"/>
    </source>
</evidence>
<feature type="site" description="L-lysine inhibitor binding; via carbonyl oxygen" evidence="14">
    <location>
        <position position="50"/>
    </location>
</feature>
<dbReference type="SMART" id="SM01130">
    <property type="entry name" value="DHDPS"/>
    <property type="match status" value="1"/>
</dbReference>
<dbReference type="PANTHER" id="PTHR12128">
    <property type="entry name" value="DIHYDRODIPICOLINATE SYNTHASE"/>
    <property type="match status" value="1"/>
</dbReference>
<sequence>MELKGVFPAIITPFTEDNEIDEEGLRRNIRYLLDNGVTGVVPCGTTGESATLSYEEHDKVIDIAIDTTKKDEPVIAGTGSNSTRETIDLTGYAEDVGADVAMIITPYYNKPNDEGLIDHYKTVAATTELPILVYNVPSRTGTNLKPEVIAELSKIENIIGVKEASGDVSQVSDIIAKTPDDFNILSGNDGQTLPIMSLGGRGTVSVAANIAPSLVSKMVQKMQDNKLREARDLHYKLSPLFHAIFLETNPIPVKTALNMMDRPSGPLRSPLGSLSEENRNKLKKVLIELELI</sequence>
<evidence type="ECO:0000256" key="10">
    <source>
        <dbReference type="ARBA" id="ARBA00047836"/>
    </source>
</evidence>
<evidence type="ECO:0000256" key="12">
    <source>
        <dbReference type="PIRSR" id="PIRSR001365-1"/>
    </source>
</evidence>
<dbReference type="EC" id="4.3.3.7" evidence="3 11"/>
<dbReference type="HAMAP" id="MF_00418">
    <property type="entry name" value="DapA"/>
    <property type="match status" value="1"/>
</dbReference>
<dbReference type="PROSITE" id="PS00665">
    <property type="entry name" value="DHDPS_1"/>
    <property type="match status" value="1"/>
</dbReference>
<proteinExistence type="inferred from homology"/>
<keyword evidence="6 11" id="KW-0220">Diaminopimelate biosynthesis</keyword>
<dbReference type="PANTHER" id="PTHR12128:SF66">
    <property type="entry name" value="4-HYDROXY-2-OXOGLUTARATE ALDOLASE, MITOCHONDRIAL"/>
    <property type="match status" value="1"/>
</dbReference>
<evidence type="ECO:0000256" key="8">
    <source>
        <dbReference type="ARBA" id="ARBA00023239"/>
    </source>
</evidence>
<comment type="catalytic activity">
    <reaction evidence="10 11">
        <text>L-aspartate 4-semialdehyde + pyruvate = (2S,4S)-4-hydroxy-2,3,4,5-tetrahydrodipicolinate + H2O + H(+)</text>
        <dbReference type="Rhea" id="RHEA:34171"/>
        <dbReference type="ChEBI" id="CHEBI:15361"/>
        <dbReference type="ChEBI" id="CHEBI:15377"/>
        <dbReference type="ChEBI" id="CHEBI:15378"/>
        <dbReference type="ChEBI" id="CHEBI:67139"/>
        <dbReference type="ChEBI" id="CHEBI:537519"/>
        <dbReference type="EC" id="4.3.3.7"/>
    </reaction>
</comment>
<dbReference type="SUPFAM" id="SSF51569">
    <property type="entry name" value="Aldolase"/>
    <property type="match status" value="1"/>
</dbReference>
<keyword evidence="9 11" id="KW-0704">Schiff base</keyword>
<dbReference type="InterPro" id="IPR005263">
    <property type="entry name" value="DapA"/>
</dbReference>
<dbReference type="GO" id="GO:0005737">
    <property type="term" value="C:cytoplasm"/>
    <property type="evidence" value="ECO:0007669"/>
    <property type="project" value="UniProtKB-SubCell"/>
</dbReference>
<evidence type="ECO:0000256" key="14">
    <source>
        <dbReference type="PIRSR" id="PIRSR001365-3"/>
    </source>
</evidence>
<dbReference type="AlphaFoldDB" id="A0A1Q6DTC5"/>
<feature type="site" description="Part of a proton relay during catalysis" evidence="11 14">
    <location>
        <position position="108"/>
    </location>
</feature>
<evidence type="ECO:0000256" key="6">
    <source>
        <dbReference type="ARBA" id="ARBA00022915"/>
    </source>
</evidence>
<dbReference type="InParanoid" id="A0A1Q6DTC5"/>
<comment type="pathway">
    <text evidence="2 11">Amino-acid biosynthesis; L-lysine biosynthesis via DAP pathway; (S)-tetrahydrodipicolinate from L-aspartate: step 3/4.</text>
</comment>
<keyword evidence="16" id="KW-1185">Reference proteome</keyword>
<accession>A0A1Q6DTC5</accession>
<evidence type="ECO:0000256" key="4">
    <source>
        <dbReference type="ARBA" id="ARBA00022490"/>
    </source>
</evidence>
<dbReference type="STRING" id="1903181.BTN85_0065"/>
<evidence type="ECO:0000256" key="2">
    <source>
        <dbReference type="ARBA" id="ARBA00005120"/>
    </source>
</evidence>
<feature type="binding site" evidence="11 13">
    <location>
        <position position="46"/>
    </location>
    <ligand>
        <name>pyruvate</name>
        <dbReference type="ChEBI" id="CHEBI:15361"/>
    </ligand>
</feature>
<dbReference type="FunCoup" id="A0A1Q6DTC5">
    <property type="interactions" value="104"/>
</dbReference>
<dbReference type="PROSITE" id="PS00666">
    <property type="entry name" value="DHDPS_2"/>
    <property type="match status" value="1"/>
</dbReference>
<keyword evidence="8 11" id="KW-0456">Lyase</keyword>
<dbReference type="CDD" id="cd00950">
    <property type="entry name" value="DHDPS"/>
    <property type="match status" value="1"/>
</dbReference>
<keyword evidence="5 11" id="KW-0028">Amino-acid biosynthesis</keyword>
<dbReference type="InterPro" id="IPR020624">
    <property type="entry name" value="Schiff_base-form_aldolases_CS"/>
</dbReference>
<dbReference type="InterPro" id="IPR002220">
    <property type="entry name" value="DapA-like"/>
</dbReference>
<feature type="active site" description="Schiff-base intermediate with substrate" evidence="11 12">
    <location>
        <position position="162"/>
    </location>
</feature>
<feature type="active site" description="Proton donor/acceptor" evidence="11 12">
    <location>
        <position position="134"/>
    </location>
</feature>
<dbReference type="GO" id="GO:0009089">
    <property type="term" value="P:lysine biosynthetic process via diaminopimelate"/>
    <property type="evidence" value="ECO:0007669"/>
    <property type="project" value="UniProtKB-UniRule"/>
</dbReference>
<keyword evidence="7 11" id="KW-0457">Lysine biosynthesis</keyword>
<reference evidence="15" key="1">
    <citation type="submission" date="2016-12" db="EMBL/GenBank/DDBJ databases">
        <title>Discovery of methanogenic haloarchaea.</title>
        <authorList>
            <person name="Sorokin D.Y."/>
            <person name="Makarova K.S."/>
            <person name="Abbas B."/>
            <person name="Ferrer M."/>
            <person name="Golyshin P.N."/>
        </authorList>
    </citation>
    <scope>NUCLEOTIDE SEQUENCE [LARGE SCALE GENOMIC DNA]</scope>
    <source>
        <strain evidence="15">HMET1</strain>
    </source>
</reference>
<comment type="subcellular location">
    <subcellularLocation>
        <location evidence="11">Cytoplasm</location>
    </subcellularLocation>
</comment>
<dbReference type="PRINTS" id="PR00146">
    <property type="entry name" value="DHPICSNTHASE"/>
</dbReference>
<evidence type="ECO:0000256" key="13">
    <source>
        <dbReference type="PIRSR" id="PIRSR001365-2"/>
    </source>
</evidence>
<organism evidence="15 16">
    <name type="scientific">Methanohalarchaeum thermophilum</name>
    <dbReference type="NCBI Taxonomy" id="1903181"/>
    <lineage>
        <taxon>Archaea</taxon>
        <taxon>Methanobacteriati</taxon>
        <taxon>Methanobacteriota</taxon>
        <taxon>Methanonatronarchaeia</taxon>
        <taxon>Methanonatronarchaeales</taxon>
        <taxon>Methanonatronarchaeaceae</taxon>
        <taxon>Candidatus Methanohalarchaeum</taxon>
    </lineage>
</organism>
<comment type="similarity">
    <text evidence="11">Belongs to the DapA family.</text>
</comment>
<dbReference type="Pfam" id="PF00701">
    <property type="entry name" value="DHDPS"/>
    <property type="match status" value="1"/>
</dbReference>
<dbReference type="GO" id="GO:0008675">
    <property type="term" value="F:2-dehydro-3-deoxy-phosphogluconate aldolase activity"/>
    <property type="evidence" value="ECO:0007669"/>
    <property type="project" value="UniProtKB-ARBA"/>
</dbReference>
<dbReference type="NCBIfam" id="TIGR00674">
    <property type="entry name" value="dapA"/>
    <property type="match status" value="1"/>
</dbReference>
<feature type="site" description="Part of a proton relay during catalysis" evidence="11 14">
    <location>
        <position position="45"/>
    </location>
</feature>
<evidence type="ECO:0000256" key="3">
    <source>
        <dbReference type="ARBA" id="ARBA00012086"/>
    </source>
</evidence>
<evidence type="ECO:0000256" key="1">
    <source>
        <dbReference type="ARBA" id="ARBA00003294"/>
    </source>
</evidence>
<gene>
    <name evidence="11" type="primary">dapA</name>
    <name evidence="15" type="ORF">BTN85_0065</name>
</gene>
<comment type="caution">
    <text evidence="11">Was originally thought to be a dihydrodipicolinate synthase (DHDPS), catalyzing the condensation of (S)-aspartate-beta-semialdehyde [(S)-ASA] and pyruvate to dihydrodipicolinate (DHDP). However, it was shown in E.coli that the product of the enzymatic reaction is not dihydrodipicolinate but in fact (4S)-4-hydroxy-2,3,4,5-tetrahydro-(2S)-dipicolinic acid (HTPA), and that the consecutive dehydration reaction leading to DHDP is not spontaneous but catalyzed by DapB.</text>
</comment>